<organism evidence="1 2">
    <name type="scientific">Rhizopus delemar (strain RA 99-880 / ATCC MYA-4621 / FGSC 9543 / NRRL 43880)</name>
    <name type="common">Mucormycosis agent</name>
    <name type="synonym">Rhizopus arrhizus var. delemar</name>
    <dbReference type="NCBI Taxonomy" id="246409"/>
    <lineage>
        <taxon>Eukaryota</taxon>
        <taxon>Fungi</taxon>
        <taxon>Fungi incertae sedis</taxon>
        <taxon>Mucoromycota</taxon>
        <taxon>Mucoromycotina</taxon>
        <taxon>Mucoromycetes</taxon>
        <taxon>Mucorales</taxon>
        <taxon>Mucorineae</taxon>
        <taxon>Rhizopodaceae</taxon>
        <taxon>Rhizopus</taxon>
    </lineage>
</organism>
<sequence>MASKILINAICCSSYKCFGSSISFSIIIDNIGKYESFTKLDKINNAKNILLSLPVS</sequence>
<dbReference type="GeneID" id="93613133"/>
<proteinExistence type="predicted"/>
<evidence type="ECO:0000313" key="1">
    <source>
        <dbReference type="EMBL" id="EIE81457.1"/>
    </source>
</evidence>
<evidence type="ECO:0000313" key="2">
    <source>
        <dbReference type="Proteomes" id="UP000009138"/>
    </source>
</evidence>
<dbReference type="EMBL" id="CH476735">
    <property type="protein sequence ID" value="EIE81457.1"/>
    <property type="molecule type" value="Genomic_DNA"/>
</dbReference>
<name>I1BZ27_RHIO9</name>
<accession>I1BZ27</accession>
<reference evidence="1 2" key="1">
    <citation type="journal article" date="2009" name="PLoS Genet.">
        <title>Genomic analysis of the basal lineage fungus Rhizopus oryzae reveals a whole-genome duplication.</title>
        <authorList>
            <person name="Ma L.-J."/>
            <person name="Ibrahim A.S."/>
            <person name="Skory C."/>
            <person name="Grabherr M.G."/>
            <person name="Burger G."/>
            <person name="Butler M."/>
            <person name="Elias M."/>
            <person name="Idnurm A."/>
            <person name="Lang B.F."/>
            <person name="Sone T."/>
            <person name="Abe A."/>
            <person name="Calvo S.E."/>
            <person name="Corrochano L.M."/>
            <person name="Engels R."/>
            <person name="Fu J."/>
            <person name="Hansberg W."/>
            <person name="Kim J.-M."/>
            <person name="Kodira C.D."/>
            <person name="Koehrsen M.J."/>
            <person name="Liu B."/>
            <person name="Miranda-Saavedra D."/>
            <person name="O'Leary S."/>
            <person name="Ortiz-Castellanos L."/>
            <person name="Poulter R."/>
            <person name="Rodriguez-Romero J."/>
            <person name="Ruiz-Herrera J."/>
            <person name="Shen Y.-Q."/>
            <person name="Zeng Q."/>
            <person name="Galagan J."/>
            <person name="Birren B.W."/>
            <person name="Cuomo C.A."/>
            <person name="Wickes B.L."/>
        </authorList>
    </citation>
    <scope>NUCLEOTIDE SEQUENCE [LARGE SCALE GENOMIC DNA]</scope>
    <source>
        <strain evidence="2">RA 99-880 / ATCC MYA-4621 / FGSC 9543 / NRRL 43880</strain>
    </source>
</reference>
<dbReference type="VEuPathDB" id="FungiDB:RO3G_06162"/>
<dbReference type="InParanoid" id="I1BZ27"/>
<dbReference type="Proteomes" id="UP000009138">
    <property type="component" value="Unassembled WGS sequence"/>
</dbReference>
<dbReference type="AlphaFoldDB" id="I1BZ27"/>
<gene>
    <name evidence="1" type="ORF">RO3G_06162</name>
</gene>
<protein>
    <submittedName>
        <fullName evidence="1">Uncharacterized protein</fullName>
    </submittedName>
</protein>
<keyword evidence="2" id="KW-1185">Reference proteome</keyword>
<dbReference type="RefSeq" id="XP_067516853.1">
    <property type="nucleotide sequence ID" value="XM_067660752.1"/>
</dbReference>